<evidence type="ECO:0000256" key="1">
    <source>
        <dbReference type="SAM" id="SignalP"/>
    </source>
</evidence>
<keyword evidence="1" id="KW-0732">Signal</keyword>
<protein>
    <submittedName>
        <fullName evidence="2">Uncharacterized protein</fullName>
    </submittedName>
</protein>
<feature type="chain" id="PRO_5002216426" evidence="1">
    <location>
        <begin position="18"/>
        <end position="311"/>
    </location>
</feature>
<feature type="signal peptide" evidence="1">
    <location>
        <begin position="1"/>
        <end position="17"/>
    </location>
</feature>
<dbReference type="OrthoDB" id="674948at2759"/>
<dbReference type="PANTHER" id="PTHR40129">
    <property type="entry name" value="KETOPANTOATE REDUCTASE N-TERMINAL DOMAIN-CONTAINING PROTEIN"/>
    <property type="match status" value="1"/>
</dbReference>
<dbReference type="Gene3D" id="3.40.50.720">
    <property type="entry name" value="NAD(P)-binding Rossmann-like Domain"/>
    <property type="match status" value="1"/>
</dbReference>
<evidence type="ECO:0000313" key="3">
    <source>
        <dbReference type="Proteomes" id="UP000054477"/>
    </source>
</evidence>
<gene>
    <name evidence="2" type="ORF">K443DRAFT_12220</name>
</gene>
<reference evidence="3" key="2">
    <citation type="submission" date="2015-01" db="EMBL/GenBank/DDBJ databases">
        <title>Evolutionary Origins and Diversification of the Mycorrhizal Mutualists.</title>
        <authorList>
            <consortium name="DOE Joint Genome Institute"/>
            <consortium name="Mycorrhizal Genomics Consortium"/>
            <person name="Kohler A."/>
            <person name="Kuo A."/>
            <person name="Nagy L.G."/>
            <person name="Floudas D."/>
            <person name="Copeland A."/>
            <person name="Barry K.W."/>
            <person name="Cichocki N."/>
            <person name="Veneault-Fourrey C."/>
            <person name="LaButti K."/>
            <person name="Lindquist E.A."/>
            <person name="Lipzen A."/>
            <person name="Lundell T."/>
            <person name="Morin E."/>
            <person name="Murat C."/>
            <person name="Riley R."/>
            <person name="Ohm R."/>
            <person name="Sun H."/>
            <person name="Tunlid A."/>
            <person name="Henrissat B."/>
            <person name="Grigoriev I.V."/>
            <person name="Hibbett D.S."/>
            <person name="Martin F."/>
        </authorList>
    </citation>
    <scope>NUCLEOTIDE SEQUENCE [LARGE SCALE GENOMIC DNA]</scope>
    <source>
        <strain evidence="3">LaAM-08-1</strain>
    </source>
</reference>
<evidence type="ECO:0000313" key="2">
    <source>
        <dbReference type="EMBL" id="KIJ94298.1"/>
    </source>
</evidence>
<dbReference type="InterPro" id="IPR036291">
    <property type="entry name" value="NAD(P)-bd_dom_sf"/>
</dbReference>
<dbReference type="AlphaFoldDB" id="A0A0C9WZ93"/>
<dbReference type="PANTHER" id="PTHR40129:SF2">
    <property type="entry name" value="KETOPANTOATE REDUCTASE N-TERMINAL DOMAIN-CONTAINING PROTEIN"/>
    <property type="match status" value="1"/>
</dbReference>
<reference evidence="2 3" key="1">
    <citation type="submission" date="2014-04" db="EMBL/GenBank/DDBJ databases">
        <authorList>
            <consortium name="DOE Joint Genome Institute"/>
            <person name="Kuo A."/>
            <person name="Kohler A."/>
            <person name="Nagy L.G."/>
            <person name="Floudas D."/>
            <person name="Copeland A."/>
            <person name="Barry K.W."/>
            <person name="Cichocki N."/>
            <person name="Veneault-Fourrey C."/>
            <person name="LaButti K."/>
            <person name="Lindquist E.A."/>
            <person name="Lipzen A."/>
            <person name="Lundell T."/>
            <person name="Morin E."/>
            <person name="Murat C."/>
            <person name="Sun H."/>
            <person name="Tunlid A."/>
            <person name="Henrissat B."/>
            <person name="Grigoriev I.V."/>
            <person name="Hibbett D.S."/>
            <person name="Martin F."/>
            <person name="Nordberg H.P."/>
            <person name="Cantor M.N."/>
            <person name="Hua S.X."/>
        </authorList>
    </citation>
    <scope>NUCLEOTIDE SEQUENCE [LARGE SCALE GENOMIC DNA]</scope>
    <source>
        <strain evidence="2 3">LaAM-08-1</strain>
    </source>
</reference>
<proteinExistence type="predicted"/>
<organism evidence="2 3">
    <name type="scientific">Laccaria amethystina LaAM-08-1</name>
    <dbReference type="NCBI Taxonomy" id="1095629"/>
    <lineage>
        <taxon>Eukaryota</taxon>
        <taxon>Fungi</taxon>
        <taxon>Dikarya</taxon>
        <taxon>Basidiomycota</taxon>
        <taxon>Agaricomycotina</taxon>
        <taxon>Agaricomycetes</taxon>
        <taxon>Agaricomycetidae</taxon>
        <taxon>Agaricales</taxon>
        <taxon>Agaricineae</taxon>
        <taxon>Hydnangiaceae</taxon>
        <taxon>Laccaria</taxon>
    </lineage>
</organism>
<keyword evidence="3" id="KW-1185">Reference proteome</keyword>
<name>A0A0C9WZ93_9AGAR</name>
<accession>A0A0C9WZ93</accession>
<dbReference type="HOGENOM" id="CLU_044092_0_0_1"/>
<dbReference type="Proteomes" id="UP000054477">
    <property type="component" value="Unassembled WGS sequence"/>
</dbReference>
<dbReference type="SUPFAM" id="SSF51735">
    <property type="entry name" value="NAD(P)-binding Rossmann-fold domains"/>
    <property type="match status" value="1"/>
</dbReference>
<sequence length="311" mass="34516">MAINILILGAGWTSTFLIPLCDERSLTYATTTRDGRNSTIPFQFDPNSEDLEPYKILPDAATLLITFPIQTTGASERLVKLYTASRGKNDGTNTNTRFIQLGSTGVWDGRKAQADTTAQRDQHKWYDRHSPIAAFSLRGAAESELLSLSPEFPTTVLNLAGLWGNSRSMRKFVGKVAPTKEALKNKGSLHMIHGLDVARAILAVHAEFSKAQGQRWIVTDGRVYDWWDLASAWGTSYVPHSDELLRNQSSNAAFNSEGVEDRGPHAGWVGELMEEFGVRALPRNVEALGRAFDSRDFWSTFELSPIKARLD</sequence>
<dbReference type="EMBL" id="KN838800">
    <property type="protein sequence ID" value="KIJ94298.1"/>
    <property type="molecule type" value="Genomic_DNA"/>
</dbReference>
<dbReference type="STRING" id="1095629.A0A0C9WZ93"/>